<evidence type="ECO:0000313" key="3">
    <source>
        <dbReference type="EMBL" id="EPC04288.1"/>
    </source>
</evidence>
<dbReference type="Pfam" id="PF03886">
    <property type="entry name" value="ABC_trans_aux"/>
    <property type="match status" value="1"/>
</dbReference>
<feature type="chain" id="PRO_5004498446" description="ABC-type transport auxiliary lipoprotein component domain-containing protein" evidence="1">
    <location>
        <begin position="27"/>
        <end position="199"/>
    </location>
</feature>
<feature type="signal peptide" evidence="1">
    <location>
        <begin position="1"/>
        <end position="26"/>
    </location>
</feature>
<evidence type="ECO:0000259" key="2">
    <source>
        <dbReference type="Pfam" id="PF03886"/>
    </source>
</evidence>
<gene>
    <name evidence="3" type="ORF">L861_02925</name>
</gene>
<keyword evidence="1" id="KW-0732">Signal</keyword>
<dbReference type="SUPFAM" id="SSF159594">
    <property type="entry name" value="XCC0632-like"/>
    <property type="match status" value="1"/>
</dbReference>
<evidence type="ECO:0000313" key="4">
    <source>
        <dbReference type="Proteomes" id="UP000014463"/>
    </source>
</evidence>
<name>S2KUN4_LITA3</name>
<accession>S2KUN4</accession>
<dbReference type="RefSeq" id="WP_016415022.1">
    <property type="nucleotide sequence ID" value="NZ_AUAB01000001.1"/>
</dbReference>
<comment type="caution">
    <text evidence="3">The sequence shown here is derived from an EMBL/GenBank/DDBJ whole genome shotgun (WGS) entry which is preliminary data.</text>
</comment>
<protein>
    <recommendedName>
        <fullName evidence="2">ABC-type transport auxiliary lipoprotein component domain-containing protein</fullName>
    </recommendedName>
</protein>
<proteinExistence type="predicted"/>
<dbReference type="EMBL" id="ASTJ01000011">
    <property type="protein sequence ID" value="EPC04288.1"/>
    <property type="molecule type" value="Genomic_DNA"/>
</dbReference>
<dbReference type="OrthoDB" id="5600407at2"/>
<dbReference type="PATRIC" id="fig|1121939.11.peg.542"/>
<organism evidence="3 4">
    <name type="scientific">Litchfieldella anticariensis (strain DSM 16096 / CECT 5854 / CIP 108499 / LMG 22089 / FP35)</name>
    <name type="common">Halomonas anticariensis</name>
    <dbReference type="NCBI Taxonomy" id="1121939"/>
    <lineage>
        <taxon>Bacteria</taxon>
        <taxon>Pseudomonadati</taxon>
        <taxon>Pseudomonadota</taxon>
        <taxon>Gammaproteobacteria</taxon>
        <taxon>Oceanospirillales</taxon>
        <taxon>Halomonadaceae</taxon>
        <taxon>Litchfieldella</taxon>
    </lineage>
</organism>
<feature type="domain" description="ABC-type transport auxiliary lipoprotein component" evidence="2">
    <location>
        <begin position="35"/>
        <end position="192"/>
    </location>
</feature>
<dbReference type="eggNOG" id="COG3009">
    <property type="taxonomic scope" value="Bacteria"/>
</dbReference>
<dbReference type="PROSITE" id="PS51257">
    <property type="entry name" value="PROKAR_LIPOPROTEIN"/>
    <property type="match status" value="1"/>
</dbReference>
<dbReference type="Proteomes" id="UP000014463">
    <property type="component" value="Unassembled WGS sequence"/>
</dbReference>
<keyword evidence="4" id="KW-1185">Reference proteome</keyword>
<sequence length="199" mass="22018">MIVTRSLVLRHCAPVLLAVLGLTGCASTPSPSYRYTLPLDTISAPRTTMDPTHTLVVRPIRMANYLDSEGIVLQLDDITLNQAREHLWAEELGRQLERGLRHRLANRLADTRVLGAGTVNSDALSLRLEVERFQGRYDGLAVASGQWQLHGGQGQLLTQEPFNAQTELDADGYPALVRALGQSWDKVADQLAERIIELQ</sequence>
<reference evidence="3 4" key="1">
    <citation type="journal article" date="2013" name="Genome Announc.">
        <title>Draft genome sequence of the moderately halophilic gammaproteobacterium Halomonas anticariensis FP35.</title>
        <authorList>
            <person name="Tahrioui A."/>
            <person name="Quesada E."/>
            <person name="Llamas I."/>
        </authorList>
    </citation>
    <scope>NUCLEOTIDE SEQUENCE [LARGE SCALE GENOMIC DNA]</scope>
    <source>
        <strain evidence="4">DSM 16096 / CECT 5854 / LMG 22089 / FP35</strain>
    </source>
</reference>
<dbReference type="Gene3D" id="3.40.50.10610">
    <property type="entry name" value="ABC-type transport auxiliary lipoprotein component"/>
    <property type="match status" value="1"/>
</dbReference>
<dbReference type="STRING" id="1121939.L861_02925"/>
<evidence type="ECO:0000256" key="1">
    <source>
        <dbReference type="SAM" id="SignalP"/>
    </source>
</evidence>
<dbReference type="AlphaFoldDB" id="S2KUN4"/>
<dbReference type="InterPro" id="IPR005586">
    <property type="entry name" value="ABC_trans_aux"/>
</dbReference>